<sequence>KRKCESQEVIKNPNDDGFELESETSGDRIYFSNSLVVSRETKLKNKIQLLNKFTRIPELQEKNKCYQMTGLWKVKKERNWFLFGNYINMISHINMYKVRTSSGFTSPKSDGLVAFEGARCNHVLMRVTGCTQNDVCVTLQFLYNFFCLQIPNVNLVILRTRHNPLSTGYREISKNTVLLVYMTFVHF</sequence>
<dbReference type="AlphaFoldDB" id="A0A0X3PVT1"/>
<protein>
    <submittedName>
        <fullName evidence="1">Uncharacterized protein</fullName>
    </submittedName>
</protein>
<feature type="non-terminal residue" evidence="1">
    <location>
        <position position="1"/>
    </location>
</feature>
<gene>
    <name evidence="1" type="ORF">TR105539</name>
</gene>
<evidence type="ECO:0000313" key="1">
    <source>
        <dbReference type="EMBL" id="JAP55698.1"/>
    </source>
</evidence>
<dbReference type="EMBL" id="GEEE01007527">
    <property type="protein sequence ID" value="JAP55698.1"/>
    <property type="molecule type" value="Transcribed_RNA"/>
</dbReference>
<reference evidence="1" key="1">
    <citation type="submission" date="2016-01" db="EMBL/GenBank/DDBJ databases">
        <title>Reference transcriptome for the parasite Schistocephalus solidus: insights into the molecular evolution of parasitism.</title>
        <authorList>
            <person name="Hebert F.O."/>
            <person name="Grambauer S."/>
            <person name="Barber I."/>
            <person name="Landry C.R."/>
            <person name="Aubin-Horth N."/>
        </authorList>
    </citation>
    <scope>NUCLEOTIDE SEQUENCE</scope>
</reference>
<name>A0A0X3PVT1_SCHSO</name>
<proteinExistence type="predicted"/>
<accession>A0A0X3PVT1</accession>
<organism evidence="1">
    <name type="scientific">Schistocephalus solidus</name>
    <name type="common">Tapeworm</name>
    <dbReference type="NCBI Taxonomy" id="70667"/>
    <lineage>
        <taxon>Eukaryota</taxon>
        <taxon>Metazoa</taxon>
        <taxon>Spiralia</taxon>
        <taxon>Lophotrochozoa</taxon>
        <taxon>Platyhelminthes</taxon>
        <taxon>Cestoda</taxon>
        <taxon>Eucestoda</taxon>
        <taxon>Diphyllobothriidea</taxon>
        <taxon>Diphyllobothriidae</taxon>
        <taxon>Schistocephalus</taxon>
    </lineage>
</organism>